<organism evidence="2">
    <name type="scientific">Melampsora larici-populina (strain 98AG31 / pathotype 3-4-7)</name>
    <name type="common">Poplar leaf rust fungus</name>
    <dbReference type="NCBI Taxonomy" id="747676"/>
    <lineage>
        <taxon>Eukaryota</taxon>
        <taxon>Fungi</taxon>
        <taxon>Dikarya</taxon>
        <taxon>Basidiomycota</taxon>
        <taxon>Pucciniomycotina</taxon>
        <taxon>Pucciniomycetes</taxon>
        <taxon>Pucciniales</taxon>
        <taxon>Melampsoraceae</taxon>
        <taxon>Melampsora</taxon>
    </lineage>
</organism>
<dbReference type="RefSeq" id="XP_007406846.1">
    <property type="nucleotide sequence ID" value="XM_007406784.1"/>
</dbReference>
<dbReference type="Proteomes" id="UP000001072">
    <property type="component" value="Unassembled WGS sequence"/>
</dbReference>
<evidence type="ECO:0000313" key="1">
    <source>
        <dbReference type="EMBL" id="EGG09792.1"/>
    </source>
</evidence>
<name>F4RCW0_MELLP</name>
<protein>
    <submittedName>
        <fullName evidence="1">Uncharacterized protein</fullName>
    </submittedName>
</protein>
<proteinExistence type="predicted"/>
<dbReference type="AlphaFoldDB" id="F4RCW0"/>
<dbReference type="GeneID" id="18937193"/>
<reference evidence="2" key="1">
    <citation type="journal article" date="2011" name="Proc. Natl. Acad. Sci. U.S.A.">
        <title>Obligate biotrophy features unraveled by the genomic analysis of rust fungi.</title>
        <authorList>
            <person name="Duplessis S."/>
            <person name="Cuomo C.A."/>
            <person name="Lin Y.-C."/>
            <person name="Aerts A."/>
            <person name="Tisserant E."/>
            <person name="Veneault-Fourrey C."/>
            <person name="Joly D.L."/>
            <person name="Hacquard S."/>
            <person name="Amselem J."/>
            <person name="Cantarel B.L."/>
            <person name="Chiu R."/>
            <person name="Coutinho P.M."/>
            <person name="Feau N."/>
            <person name="Field M."/>
            <person name="Frey P."/>
            <person name="Gelhaye E."/>
            <person name="Goldberg J."/>
            <person name="Grabherr M.G."/>
            <person name="Kodira C.D."/>
            <person name="Kohler A."/>
            <person name="Kuees U."/>
            <person name="Lindquist E.A."/>
            <person name="Lucas S.M."/>
            <person name="Mago R."/>
            <person name="Mauceli E."/>
            <person name="Morin E."/>
            <person name="Murat C."/>
            <person name="Pangilinan J.L."/>
            <person name="Park R."/>
            <person name="Pearson M."/>
            <person name="Quesneville H."/>
            <person name="Rouhier N."/>
            <person name="Sakthikumar S."/>
            <person name="Salamov A.A."/>
            <person name="Schmutz J."/>
            <person name="Selles B."/>
            <person name="Shapiro H."/>
            <person name="Tanguay P."/>
            <person name="Tuskan G.A."/>
            <person name="Henrissat B."/>
            <person name="Van de Peer Y."/>
            <person name="Rouze P."/>
            <person name="Ellis J.G."/>
            <person name="Dodds P.N."/>
            <person name="Schein J.E."/>
            <person name="Zhong S."/>
            <person name="Hamelin R.C."/>
            <person name="Grigoriev I.V."/>
            <person name="Szabo L.J."/>
            <person name="Martin F."/>
        </authorList>
    </citation>
    <scope>NUCLEOTIDE SEQUENCE [LARGE SCALE GENOMIC DNA]</scope>
    <source>
        <strain evidence="2">98AG31 / pathotype 3-4-7</strain>
    </source>
</reference>
<accession>F4RCW0</accession>
<keyword evidence="2" id="KW-1185">Reference proteome</keyword>
<gene>
    <name evidence="1" type="ORF">MELLADRAFT_95283</name>
</gene>
<dbReference type="HOGENOM" id="CLU_1949292_0_0_1"/>
<dbReference type="EMBL" id="GL883096">
    <property type="protein sequence ID" value="EGG09792.1"/>
    <property type="molecule type" value="Genomic_DNA"/>
</dbReference>
<dbReference type="KEGG" id="mlr:MELLADRAFT_95283"/>
<sequence>MKIEVQNGWKVFGISPKQPNNVVMYWDSRKKKKFAMVKQIYQFDNGSGGVEQAVLVEPILDVFPKALDGPSRNFWYYLHLMGCIVGELKVNVTFLLNVNDVKAVVAYRKLPPHTFGLARGGMILKPIDL</sequence>
<dbReference type="OrthoDB" id="10411927at2759"/>
<dbReference type="VEuPathDB" id="FungiDB:MELLADRAFT_95283"/>
<dbReference type="InParanoid" id="F4RCW0"/>
<evidence type="ECO:0000313" key="2">
    <source>
        <dbReference type="Proteomes" id="UP000001072"/>
    </source>
</evidence>